<keyword evidence="3 5" id="KW-0964">Secreted</keyword>
<feature type="chain" id="PRO_5044959470" description="RxLR effector protein" evidence="5">
    <location>
        <begin position="21"/>
        <end position="250"/>
    </location>
</feature>
<organism evidence="6 7">
    <name type="scientific">Phytophthora nicotianae P1976</name>
    <dbReference type="NCBI Taxonomy" id="1317066"/>
    <lineage>
        <taxon>Eukaryota</taxon>
        <taxon>Sar</taxon>
        <taxon>Stramenopiles</taxon>
        <taxon>Oomycota</taxon>
        <taxon>Peronosporomycetes</taxon>
        <taxon>Peronosporales</taxon>
        <taxon>Peronosporaceae</taxon>
        <taxon>Phytophthora</taxon>
    </lineage>
</organism>
<comment type="subcellular location">
    <subcellularLocation>
        <location evidence="1 5">Secreted</location>
    </subcellularLocation>
</comment>
<gene>
    <name evidence="6" type="ORF">F444_20376</name>
</gene>
<feature type="signal peptide" evidence="5">
    <location>
        <begin position="1"/>
        <end position="20"/>
    </location>
</feature>
<name>A0A080Z4T2_PHYNI</name>
<comment type="function">
    <text evidence="5">Effector that suppresses plant defense responses during pathogen infection.</text>
</comment>
<evidence type="ECO:0000313" key="6">
    <source>
        <dbReference type="EMBL" id="ETO61643.1"/>
    </source>
</evidence>
<protein>
    <recommendedName>
        <fullName evidence="5">RxLR effector protein</fullName>
    </recommendedName>
</protein>
<evidence type="ECO:0000256" key="1">
    <source>
        <dbReference type="ARBA" id="ARBA00004613"/>
    </source>
</evidence>
<sequence length="250" mass="28707">MPSHNVVLLLVAMLLASANALLATEKTECSSLRQLRIPGSNQGRHLRSTMISEPNGDERSNPVSALMSKISVKIPMGMKLTFWQMLGISDDYVKAKLGLTGLEGAELKAHKNYRRFEKYVETAIKNDFWTKAEGGYPTYSMWKLVGLDHIKTLGQLAAIQSSEQFKLYKRYAIEFDEHILRRFQSTYSRPTWFLAKDAPPVEIYARAQIWGERNREVEHVLEFLGLERASKEVLRQNPYFQHYLKNLPKA</sequence>
<evidence type="ECO:0000313" key="7">
    <source>
        <dbReference type="Proteomes" id="UP000028582"/>
    </source>
</evidence>
<comment type="caution">
    <text evidence="6">The sequence shown here is derived from an EMBL/GenBank/DDBJ whole genome shotgun (WGS) entry which is preliminary data.</text>
</comment>
<comment type="similarity">
    <text evidence="2 5">Belongs to the RxLR effector family.</text>
</comment>
<keyword evidence="4 5" id="KW-0732">Signal</keyword>
<dbReference type="Pfam" id="PF16810">
    <property type="entry name" value="RXLR"/>
    <property type="match status" value="1"/>
</dbReference>
<evidence type="ECO:0000256" key="4">
    <source>
        <dbReference type="ARBA" id="ARBA00022729"/>
    </source>
</evidence>
<dbReference type="AlphaFoldDB" id="A0A080Z4T2"/>
<reference evidence="6 7" key="1">
    <citation type="submission" date="2013-11" db="EMBL/GenBank/DDBJ databases">
        <title>The Genome Sequence of Phytophthora parasitica P1976.</title>
        <authorList>
            <consortium name="The Broad Institute Genomics Platform"/>
            <person name="Russ C."/>
            <person name="Tyler B."/>
            <person name="Panabieres F."/>
            <person name="Shan W."/>
            <person name="Tripathy S."/>
            <person name="Grunwald N."/>
            <person name="Machado M."/>
            <person name="Johnson C.S."/>
            <person name="Walker B."/>
            <person name="Young S."/>
            <person name="Zeng Q."/>
            <person name="Gargeya S."/>
            <person name="Fitzgerald M."/>
            <person name="Haas B."/>
            <person name="Abouelleil A."/>
            <person name="Allen A.W."/>
            <person name="Alvarado L."/>
            <person name="Arachchi H.M."/>
            <person name="Berlin A.M."/>
            <person name="Chapman S.B."/>
            <person name="Gainer-Dewar J."/>
            <person name="Goldberg J."/>
            <person name="Griggs A."/>
            <person name="Gujja S."/>
            <person name="Hansen M."/>
            <person name="Howarth C."/>
            <person name="Imamovic A."/>
            <person name="Ireland A."/>
            <person name="Larimer J."/>
            <person name="McCowan C."/>
            <person name="Murphy C."/>
            <person name="Pearson M."/>
            <person name="Poon T.W."/>
            <person name="Priest M."/>
            <person name="Roberts A."/>
            <person name="Saif S."/>
            <person name="Shea T."/>
            <person name="Sisk P."/>
            <person name="Sykes S."/>
            <person name="Wortman J."/>
            <person name="Nusbaum C."/>
            <person name="Birren B."/>
        </authorList>
    </citation>
    <scope>NUCLEOTIDE SEQUENCE [LARGE SCALE GENOMIC DNA]</scope>
    <source>
        <strain evidence="6 7">P1976</strain>
    </source>
</reference>
<dbReference type="Proteomes" id="UP000028582">
    <property type="component" value="Unassembled WGS sequence"/>
</dbReference>
<evidence type="ECO:0000256" key="2">
    <source>
        <dbReference type="ARBA" id="ARBA00010400"/>
    </source>
</evidence>
<evidence type="ECO:0000256" key="3">
    <source>
        <dbReference type="ARBA" id="ARBA00022525"/>
    </source>
</evidence>
<proteinExistence type="inferred from homology"/>
<dbReference type="EMBL" id="ANJA01003744">
    <property type="protein sequence ID" value="ETO61643.1"/>
    <property type="molecule type" value="Genomic_DNA"/>
</dbReference>
<comment type="domain">
    <text evidence="5">The RxLR-dEER motif acts to carry the protein into the host cell cytoplasm through binding to cell surface phosphatidylinositol-3-phosphate.</text>
</comment>
<accession>A0A080Z4T2</accession>
<evidence type="ECO:0000256" key="5">
    <source>
        <dbReference type="RuleBase" id="RU367124"/>
    </source>
</evidence>
<dbReference type="InterPro" id="IPR031825">
    <property type="entry name" value="RXLR"/>
</dbReference>